<name>A0A937XDS2_UNCW3</name>
<dbReference type="InterPro" id="IPR011990">
    <property type="entry name" value="TPR-like_helical_dom_sf"/>
</dbReference>
<sequence length="213" mass="22585">MIFLLLLAATGPLDSLYLAGDYERVAELTPLVLADSARSAADSSAVNQTYAFALVALGRADEAAAVFRRLLLEHPNLTLDPEAVSPKIRAVFEAVKAQTALPTPPPTPVLAETVYLRQSVPLSVIVPGLRQMQTGRPAAGYALAGATALSLAGLVLSHFAYNDARADYLQASSPQDIADRHQDANNWSHARIVLSGTSVAFWLVGLISALRSP</sequence>
<dbReference type="Proteomes" id="UP000779900">
    <property type="component" value="Unassembled WGS sequence"/>
</dbReference>
<dbReference type="AlphaFoldDB" id="A0A937XDS2"/>
<keyword evidence="1" id="KW-0472">Membrane</keyword>
<keyword evidence="1" id="KW-1133">Transmembrane helix</keyword>
<evidence type="ECO:0000313" key="2">
    <source>
        <dbReference type="EMBL" id="MBM3331548.1"/>
    </source>
</evidence>
<reference evidence="2" key="1">
    <citation type="submission" date="2019-03" db="EMBL/GenBank/DDBJ databases">
        <title>Lake Tanganyika Metagenome-Assembled Genomes (MAGs).</title>
        <authorList>
            <person name="Tran P."/>
        </authorList>
    </citation>
    <scope>NUCLEOTIDE SEQUENCE</scope>
    <source>
        <strain evidence="2">K_DeepCast_150m_m2_040</strain>
    </source>
</reference>
<dbReference type="SUPFAM" id="SSF48452">
    <property type="entry name" value="TPR-like"/>
    <property type="match status" value="1"/>
</dbReference>
<comment type="caution">
    <text evidence="2">The sequence shown here is derived from an EMBL/GenBank/DDBJ whole genome shotgun (WGS) entry which is preliminary data.</text>
</comment>
<evidence type="ECO:0000256" key="1">
    <source>
        <dbReference type="SAM" id="Phobius"/>
    </source>
</evidence>
<feature type="transmembrane region" description="Helical" evidence="1">
    <location>
        <begin position="139"/>
        <end position="161"/>
    </location>
</feature>
<feature type="transmembrane region" description="Helical" evidence="1">
    <location>
        <begin position="190"/>
        <end position="210"/>
    </location>
</feature>
<accession>A0A937XDS2</accession>
<evidence type="ECO:0000313" key="3">
    <source>
        <dbReference type="Proteomes" id="UP000779900"/>
    </source>
</evidence>
<protein>
    <recommendedName>
        <fullName evidence="4">Tetratricopeptide repeat protein</fullName>
    </recommendedName>
</protein>
<evidence type="ECO:0008006" key="4">
    <source>
        <dbReference type="Google" id="ProtNLM"/>
    </source>
</evidence>
<organism evidence="2 3">
    <name type="scientific">candidate division WOR-3 bacterium</name>
    <dbReference type="NCBI Taxonomy" id="2052148"/>
    <lineage>
        <taxon>Bacteria</taxon>
        <taxon>Bacteria division WOR-3</taxon>
    </lineage>
</organism>
<keyword evidence="1" id="KW-0812">Transmembrane</keyword>
<gene>
    <name evidence="2" type="ORF">FJY68_06805</name>
</gene>
<dbReference type="EMBL" id="VGIR01000034">
    <property type="protein sequence ID" value="MBM3331548.1"/>
    <property type="molecule type" value="Genomic_DNA"/>
</dbReference>
<proteinExistence type="predicted"/>